<evidence type="ECO:0000256" key="2">
    <source>
        <dbReference type="ARBA" id="ARBA00022475"/>
    </source>
</evidence>
<keyword evidence="5 6" id="KW-0472">Membrane</keyword>
<evidence type="ECO:0000313" key="7">
    <source>
        <dbReference type="EMBL" id="WNY23651.1"/>
    </source>
</evidence>
<reference evidence="7 8" key="1">
    <citation type="submission" date="2023-07" db="EMBL/GenBank/DDBJ databases">
        <title>Closed genoem sequence of Methanomicrococcus sp. Hf6.</title>
        <authorList>
            <person name="Poehlein A."/>
            <person name="Protasov E."/>
            <person name="Platt K."/>
            <person name="Reeh H."/>
            <person name="Daniel R."/>
            <person name="Brune A."/>
        </authorList>
    </citation>
    <scope>NUCLEOTIDE SEQUENCE [LARGE SCALE GENOMIC DNA]</scope>
    <source>
        <strain evidence="7 8">Hf6</strain>
    </source>
</reference>
<evidence type="ECO:0000256" key="4">
    <source>
        <dbReference type="ARBA" id="ARBA00022989"/>
    </source>
</evidence>
<evidence type="ECO:0000256" key="1">
    <source>
        <dbReference type="ARBA" id="ARBA00004141"/>
    </source>
</evidence>
<feature type="transmembrane region" description="Helical" evidence="6">
    <location>
        <begin position="71"/>
        <end position="91"/>
    </location>
</feature>
<feature type="transmembrane region" description="Helical" evidence="6">
    <location>
        <begin position="284"/>
        <end position="307"/>
    </location>
</feature>
<dbReference type="InterPro" id="IPR051611">
    <property type="entry name" value="ECF_transporter_component"/>
</dbReference>
<accession>A0AA96UZP6</accession>
<dbReference type="EMBL" id="CP131059">
    <property type="protein sequence ID" value="WNY23651.1"/>
    <property type="molecule type" value="Genomic_DNA"/>
</dbReference>
<dbReference type="Pfam" id="PF02361">
    <property type="entry name" value="CbiQ"/>
    <property type="match status" value="1"/>
</dbReference>
<evidence type="ECO:0000256" key="5">
    <source>
        <dbReference type="ARBA" id="ARBA00023136"/>
    </source>
</evidence>
<dbReference type="CDD" id="cd16914">
    <property type="entry name" value="EcfT"/>
    <property type="match status" value="1"/>
</dbReference>
<evidence type="ECO:0000256" key="6">
    <source>
        <dbReference type="SAM" id="Phobius"/>
    </source>
</evidence>
<dbReference type="GO" id="GO:0005886">
    <property type="term" value="C:plasma membrane"/>
    <property type="evidence" value="ECO:0007669"/>
    <property type="project" value="UniProtKB-ARBA"/>
</dbReference>
<feature type="transmembrane region" description="Helical" evidence="6">
    <location>
        <begin position="237"/>
        <end position="263"/>
    </location>
</feature>
<dbReference type="GeneID" id="85195499"/>
<feature type="transmembrane region" description="Helical" evidence="6">
    <location>
        <begin position="43"/>
        <end position="59"/>
    </location>
</feature>
<dbReference type="AlphaFoldDB" id="A0AA96UZP6"/>
<keyword evidence="2" id="KW-1003">Cell membrane</keyword>
<proteinExistence type="predicted"/>
<sequence>MYKQFLPYVDGKSFLHKLDPRTKIITLMILSIIIFNIHRLWSLISILLLFVVVAAIARIPLKKLVVSVRPMLFFIILVFLLQFIFAPAAVFSDATLSVKIMDDRINEFDKQYVIREYDSENQIYRLQYFGGVHDPSSDVILQGGEVDYFIVIKPPPDNSSVQAGDSESGEPNAHFEIGHLRIERVPLDQIPEEKLREFSVEVIPAEPDPHKRINLDHPVVYQIKVAPETSFSIYPSMYSFITGLGVALKFVLLILFASLMAATTKQSALVQGIERLVRPIPLKWANITSHDLALMIFLTIRFIPLLISTSAQIKVSTTSRAFRPSKHPMRAIKIISTSLVNSIINFADDVSRAMLNRGYTGVGKTSMNELKFGKRDGVFFCSFVVVMLFIIISVGWLQLSIGTYL</sequence>
<evidence type="ECO:0000313" key="8">
    <source>
        <dbReference type="Proteomes" id="UP001302978"/>
    </source>
</evidence>
<dbReference type="RefSeq" id="WP_316556788.1">
    <property type="nucleotide sequence ID" value="NZ_CP131059.1"/>
</dbReference>
<dbReference type="KEGG" id="mehf:MmiHf6_09600"/>
<keyword evidence="4 6" id="KW-1133">Transmembrane helix</keyword>
<comment type="subcellular location">
    <subcellularLocation>
        <location evidence="1">Membrane</location>
        <topology evidence="1">Multi-pass membrane protein</topology>
    </subcellularLocation>
</comment>
<feature type="transmembrane region" description="Helical" evidence="6">
    <location>
        <begin position="377"/>
        <end position="399"/>
    </location>
</feature>
<protein>
    <submittedName>
        <fullName evidence="7">Energy-coupling factor transporter transmembrane protein EcfT</fullName>
    </submittedName>
</protein>
<name>A0AA96UZP6_9EURY</name>
<evidence type="ECO:0000256" key="3">
    <source>
        <dbReference type="ARBA" id="ARBA00022692"/>
    </source>
</evidence>
<dbReference type="Proteomes" id="UP001302978">
    <property type="component" value="Chromosome"/>
</dbReference>
<keyword evidence="8" id="KW-1185">Reference proteome</keyword>
<dbReference type="InterPro" id="IPR003339">
    <property type="entry name" value="ABC/ECF_trnsptr_transmembrane"/>
</dbReference>
<dbReference type="PANTHER" id="PTHR34857">
    <property type="entry name" value="SLL0384 PROTEIN"/>
    <property type="match status" value="1"/>
</dbReference>
<keyword evidence="3 6" id="KW-0812">Transmembrane</keyword>
<dbReference type="PANTHER" id="PTHR34857:SF2">
    <property type="entry name" value="SLL0384 PROTEIN"/>
    <property type="match status" value="1"/>
</dbReference>
<gene>
    <name evidence="7" type="primary">ecfT_2</name>
    <name evidence="7" type="ORF">MmiHf6_09600</name>
</gene>
<organism evidence="7 8">
    <name type="scientific">Methanimicrococcus hongohii</name>
    <dbReference type="NCBI Taxonomy" id="3028295"/>
    <lineage>
        <taxon>Archaea</taxon>
        <taxon>Methanobacteriati</taxon>
        <taxon>Methanobacteriota</taxon>
        <taxon>Stenosarchaea group</taxon>
        <taxon>Methanomicrobia</taxon>
        <taxon>Methanosarcinales</taxon>
        <taxon>Methanosarcinaceae</taxon>
        <taxon>Methanimicrococcus</taxon>
    </lineage>
</organism>